<keyword evidence="1" id="KW-0175">Coiled coil</keyword>
<name>A0A4Q9DNU9_9BACL</name>
<evidence type="ECO:0000256" key="3">
    <source>
        <dbReference type="SAM" id="Phobius"/>
    </source>
</evidence>
<gene>
    <name evidence="4" type="ORF">EYB31_16570</name>
</gene>
<evidence type="ECO:0000313" key="5">
    <source>
        <dbReference type="Proteomes" id="UP000293142"/>
    </source>
</evidence>
<keyword evidence="3" id="KW-0472">Membrane</keyword>
<dbReference type="OrthoDB" id="1682562at2"/>
<keyword evidence="3" id="KW-1133">Transmembrane helix</keyword>
<keyword evidence="5" id="KW-1185">Reference proteome</keyword>
<feature type="region of interest" description="Disordered" evidence="2">
    <location>
        <begin position="118"/>
        <end position="144"/>
    </location>
</feature>
<proteinExistence type="predicted"/>
<feature type="coiled-coil region" evidence="1">
    <location>
        <begin position="34"/>
        <end position="97"/>
    </location>
</feature>
<comment type="caution">
    <text evidence="4">The sequence shown here is derived from an EMBL/GenBank/DDBJ whole genome shotgun (WGS) entry which is preliminary data.</text>
</comment>
<evidence type="ECO:0000313" key="4">
    <source>
        <dbReference type="EMBL" id="TBL77756.1"/>
    </source>
</evidence>
<feature type="transmembrane region" description="Helical" evidence="3">
    <location>
        <begin position="6"/>
        <end position="22"/>
    </location>
</feature>
<accession>A0A4Q9DNU9</accession>
<dbReference type="Proteomes" id="UP000293142">
    <property type="component" value="Unassembled WGS sequence"/>
</dbReference>
<evidence type="ECO:0008006" key="6">
    <source>
        <dbReference type="Google" id="ProtNLM"/>
    </source>
</evidence>
<evidence type="ECO:0000256" key="2">
    <source>
        <dbReference type="SAM" id="MobiDB-lite"/>
    </source>
</evidence>
<dbReference type="RefSeq" id="WP_131014488.1">
    <property type="nucleotide sequence ID" value="NZ_SIRE01000011.1"/>
</dbReference>
<keyword evidence="3" id="KW-0812">Transmembrane</keyword>
<dbReference type="EMBL" id="SIRE01000011">
    <property type="protein sequence ID" value="TBL77756.1"/>
    <property type="molecule type" value="Genomic_DNA"/>
</dbReference>
<evidence type="ECO:0000256" key="1">
    <source>
        <dbReference type="SAM" id="Coils"/>
    </source>
</evidence>
<sequence>MDQPWVYIVLFGLVLIVYAKILPKKAPLQQGATVNEIEETMEHFAAEIEEQNQAVIQLFTQTKHEYEQQLNKLSGRIEWLEKQNNSLSQEVAKLLGAQDQWDKQIALLGTTISSAHEKPQHYSVPAPAPAEPEVAVQTSPEAEEPPVSLMNIKKRYAELFDLYEQGKSTDYIAKKMGMNKGEINLIVQLAKQEESLRV</sequence>
<reference evidence="4 5" key="1">
    <citation type="submission" date="2019-02" db="EMBL/GenBank/DDBJ databases">
        <title>Paenibacillus sp. nov., isolated from surface-sterilized tissue of Thalictrum simplex L.</title>
        <authorList>
            <person name="Tuo L."/>
        </authorList>
    </citation>
    <scope>NUCLEOTIDE SEQUENCE [LARGE SCALE GENOMIC DNA]</scope>
    <source>
        <strain evidence="4 5">N2SHLJ1</strain>
    </source>
</reference>
<organism evidence="4 5">
    <name type="scientific">Paenibacillus thalictri</name>
    <dbReference type="NCBI Taxonomy" id="2527873"/>
    <lineage>
        <taxon>Bacteria</taxon>
        <taxon>Bacillati</taxon>
        <taxon>Bacillota</taxon>
        <taxon>Bacilli</taxon>
        <taxon>Bacillales</taxon>
        <taxon>Paenibacillaceae</taxon>
        <taxon>Paenibacillus</taxon>
    </lineage>
</organism>
<protein>
    <recommendedName>
        <fullName evidence="6">DUF2802 domain-containing protein</fullName>
    </recommendedName>
</protein>
<dbReference type="AlphaFoldDB" id="A0A4Q9DNU9"/>